<evidence type="ECO:0000259" key="1">
    <source>
        <dbReference type="PROSITE" id="PS51677"/>
    </source>
</evidence>
<protein>
    <recommendedName>
        <fullName evidence="1">NodB homology domain-containing protein</fullName>
    </recommendedName>
</protein>
<dbReference type="Proteomes" id="UP000600247">
    <property type="component" value="Unassembled WGS sequence"/>
</dbReference>
<dbReference type="RefSeq" id="WP_188889093.1">
    <property type="nucleotide sequence ID" value="NZ_BMHY01000003.1"/>
</dbReference>
<dbReference type="PANTHER" id="PTHR10587">
    <property type="entry name" value="GLYCOSYL TRANSFERASE-RELATED"/>
    <property type="match status" value="1"/>
</dbReference>
<sequence>MTIKAVWKGNENENICAFTFDDGPSRLPIEAWLDVLDEEGAVGTFFFTGEWMDRHPDRARLILSRGHVLAPHTYHHRRMAQVPKPVFLEQLKMTELAYQDATGLPCPTFMRFPYCSFREENLDWLVERNYIDIEGIDSGDWAGIPAENIFAKVEPKLEKGSIVVMHSNDIAIGSPEGLRALIRLAKQKGLEGVGVPAILESIGAKANYRSWNISIEVPAELDHPTEHWSYLNSEEQLAALADQTLEWSLTQYEQHANNREEWLTYLQQPIQAHGATEDRELFGLRSFEGTHWSYVRMGVRGDTLVLLDYAAKEAQADTLVYIFRWAAETASRLGLTRIEARRDLRRAAEMCRQLGWPAEIVEDVPTEQ</sequence>
<dbReference type="InterPro" id="IPR002509">
    <property type="entry name" value="NODB_dom"/>
</dbReference>
<dbReference type="GO" id="GO:0016810">
    <property type="term" value="F:hydrolase activity, acting on carbon-nitrogen (but not peptide) bonds"/>
    <property type="evidence" value="ECO:0007669"/>
    <property type="project" value="InterPro"/>
</dbReference>
<proteinExistence type="predicted"/>
<dbReference type="AlphaFoldDB" id="A0A917LZE9"/>
<name>A0A917LZE9_9BACL</name>
<organism evidence="2 3">
    <name type="scientific">Paenibacillus radicis</name>
    <name type="common">ex Gao et al. 2016</name>
    <dbReference type="NCBI Taxonomy" id="1737354"/>
    <lineage>
        <taxon>Bacteria</taxon>
        <taxon>Bacillati</taxon>
        <taxon>Bacillota</taxon>
        <taxon>Bacilli</taxon>
        <taxon>Bacillales</taxon>
        <taxon>Paenibacillaceae</taxon>
        <taxon>Paenibacillus</taxon>
    </lineage>
</organism>
<dbReference type="EMBL" id="BMHY01000003">
    <property type="protein sequence ID" value="GGG66960.1"/>
    <property type="molecule type" value="Genomic_DNA"/>
</dbReference>
<dbReference type="Gene3D" id="3.20.20.370">
    <property type="entry name" value="Glycoside hydrolase/deacetylase"/>
    <property type="match status" value="1"/>
</dbReference>
<comment type="caution">
    <text evidence="2">The sequence shown here is derived from an EMBL/GenBank/DDBJ whole genome shotgun (WGS) entry which is preliminary data.</text>
</comment>
<feature type="domain" description="NodB homology" evidence="1">
    <location>
        <begin position="14"/>
        <end position="193"/>
    </location>
</feature>
<keyword evidence="3" id="KW-1185">Reference proteome</keyword>
<dbReference type="InterPro" id="IPR011330">
    <property type="entry name" value="Glyco_hydro/deAcase_b/a-brl"/>
</dbReference>
<dbReference type="CDD" id="cd10917">
    <property type="entry name" value="CE4_NodB_like_6s_7s"/>
    <property type="match status" value="1"/>
</dbReference>
<dbReference type="SUPFAM" id="SSF88713">
    <property type="entry name" value="Glycoside hydrolase/deacetylase"/>
    <property type="match status" value="1"/>
</dbReference>
<dbReference type="GO" id="GO:0005975">
    <property type="term" value="P:carbohydrate metabolic process"/>
    <property type="evidence" value="ECO:0007669"/>
    <property type="project" value="InterPro"/>
</dbReference>
<evidence type="ECO:0000313" key="3">
    <source>
        <dbReference type="Proteomes" id="UP000600247"/>
    </source>
</evidence>
<reference evidence="2 3" key="1">
    <citation type="journal article" date="2014" name="Int. J. Syst. Evol. Microbiol.">
        <title>Complete genome sequence of Corynebacterium casei LMG S-19264T (=DSM 44701T), isolated from a smear-ripened cheese.</title>
        <authorList>
            <consortium name="US DOE Joint Genome Institute (JGI-PGF)"/>
            <person name="Walter F."/>
            <person name="Albersmeier A."/>
            <person name="Kalinowski J."/>
            <person name="Ruckert C."/>
        </authorList>
    </citation>
    <scope>NUCLEOTIDE SEQUENCE [LARGE SCALE GENOMIC DNA]</scope>
    <source>
        <strain evidence="2 3">CGMCC 1.15286</strain>
    </source>
</reference>
<accession>A0A917LZE9</accession>
<evidence type="ECO:0000313" key="2">
    <source>
        <dbReference type="EMBL" id="GGG66960.1"/>
    </source>
</evidence>
<gene>
    <name evidence="2" type="ORF">GCM10010918_21860</name>
</gene>
<dbReference type="PROSITE" id="PS51677">
    <property type="entry name" value="NODB"/>
    <property type="match status" value="1"/>
</dbReference>
<dbReference type="Pfam" id="PF01522">
    <property type="entry name" value="Polysacc_deac_1"/>
    <property type="match status" value="1"/>
</dbReference>
<dbReference type="InterPro" id="IPR050248">
    <property type="entry name" value="Polysacc_deacetylase_ArnD"/>
</dbReference>